<dbReference type="Gene3D" id="2.60.200.20">
    <property type="match status" value="1"/>
</dbReference>
<feature type="signal peptide" evidence="4">
    <location>
        <begin position="1"/>
        <end position="19"/>
    </location>
</feature>
<evidence type="ECO:0000256" key="4">
    <source>
        <dbReference type="SAM" id="SignalP"/>
    </source>
</evidence>
<dbReference type="RefSeq" id="WP_118999001.1">
    <property type="nucleotide sequence ID" value="NZ_QWGP01000001.1"/>
</dbReference>
<keyword evidence="1" id="KW-0645">Protease</keyword>
<dbReference type="SUPFAM" id="SSF50494">
    <property type="entry name" value="Trypsin-like serine proteases"/>
    <property type="match status" value="1"/>
</dbReference>
<gene>
    <name evidence="6" type="ORF">D1114_00545</name>
</gene>
<feature type="domain" description="FHA" evidence="5">
    <location>
        <begin position="327"/>
        <end position="376"/>
    </location>
</feature>
<evidence type="ECO:0000256" key="3">
    <source>
        <dbReference type="SAM" id="MobiDB-lite"/>
    </source>
</evidence>
<dbReference type="InterPro" id="IPR001940">
    <property type="entry name" value="Peptidase_S1C"/>
</dbReference>
<sequence>MMRLLCALVGLLWAAAAAAQDFSAVARLTDASVGRIFVDIPRGMRTGAGMVFGQGAGGRLLYLTNFHVVQNGGDIAVFFKNGDAISIYSGTVLAVSQEKDLAALSLDPEEIGTPSPPPLAIDTRRLAKGEAVVAIGYPAAADATMGRDMNIAAFETTLTGGSVSRVLNGSWRGASAELEIVQHTAPLSPGNSGGPLLDRCGRVIGVNTKGATDAAGIYLASSAGTIADFLAEAGLPMQTAGGSCGGEPASPPAAPPAATATDGRVPIWMILGGTGAALALVMAAMAVAAGGRGGEPAAPRVALTLTIATGGSRQRRGIGRASLQRGVILGRGGAAEVAIDSPRVSREHLRLTLEGRRLMATDLGSTNGTMVDGRPLPPNQPRQVGEATVLVLGGEVEIRLRAGS</sequence>
<dbReference type="SUPFAM" id="SSF49879">
    <property type="entry name" value="SMAD/FHA domain"/>
    <property type="match status" value="1"/>
</dbReference>
<organism evidence="6 7">
    <name type="scientific">Cereibacter sphaeroides</name>
    <name type="common">Rhodobacter sphaeroides</name>
    <dbReference type="NCBI Taxonomy" id="1063"/>
    <lineage>
        <taxon>Bacteria</taxon>
        <taxon>Pseudomonadati</taxon>
        <taxon>Pseudomonadota</taxon>
        <taxon>Alphaproteobacteria</taxon>
        <taxon>Rhodobacterales</taxon>
        <taxon>Paracoccaceae</taxon>
        <taxon>Cereibacter</taxon>
    </lineage>
</organism>
<evidence type="ECO:0000259" key="5">
    <source>
        <dbReference type="PROSITE" id="PS50006"/>
    </source>
</evidence>
<name>A0AAX1URE4_CERSP</name>
<keyword evidence="2" id="KW-0378">Hydrolase</keyword>
<dbReference type="InterPro" id="IPR008984">
    <property type="entry name" value="SMAD_FHA_dom_sf"/>
</dbReference>
<dbReference type="GO" id="GO:0006508">
    <property type="term" value="P:proteolysis"/>
    <property type="evidence" value="ECO:0007669"/>
    <property type="project" value="UniProtKB-KW"/>
</dbReference>
<feature type="chain" id="PRO_5043993370" evidence="4">
    <location>
        <begin position="20"/>
        <end position="404"/>
    </location>
</feature>
<dbReference type="InterPro" id="IPR051201">
    <property type="entry name" value="Chloro_Bact_Ser_Proteases"/>
</dbReference>
<dbReference type="AlphaFoldDB" id="A0AAX1URE4"/>
<comment type="caution">
    <text evidence="6">The sequence shown here is derived from an EMBL/GenBank/DDBJ whole genome shotgun (WGS) entry which is preliminary data.</text>
</comment>
<dbReference type="PROSITE" id="PS50006">
    <property type="entry name" value="FHA_DOMAIN"/>
    <property type="match status" value="1"/>
</dbReference>
<evidence type="ECO:0000256" key="2">
    <source>
        <dbReference type="ARBA" id="ARBA00022801"/>
    </source>
</evidence>
<dbReference type="SMART" id="SM00240">
    <property type="entry name" value="FHA"/>
    <property type="match status" value="1"/>
</dbReference>
<dbReference type="Pfam" id="PF13365">
    <property type="entry name" value="Trypsin_2"/>
    <property type="match status" value="1"/>
</dbReference>
<evidence type="ECO:0000313" key="7">
    <source>
        <dbReference type="Proteomes" id="UP000266305"/>
    </source>
</evidence>
<proteinExistence type="predicted"/>
<evidence type="ECO:0000313" key="6">
    <source>
        <dbReference type="EMBL" id="RHZ98613.1"/>
    </source>
</evidence>
<reference evidence="6 7" key="1">
    <citation type="submission" date="2018-08" db="EMBL/GenBank/DDBJ databases">
        <title>Draft genome sequence of Rhodobacter sphaeroides FY.</title>
        <authorList>
            <person name="Rayyan A."/>
            <person name="Meyer T.E."/>
            <person name="Kyndt J.A."/>
        </authorList>
    </citation>
    <scope>NUCLEOTIDE SEQUENCE [LARGE SCALE GENOMIC DNA]</scope>
    <source>
        <strain evidence="6 7">FY</strain>
    </source>
</reference>
<dbReference type="InterPro" id="IPR000253">
    <property type="entry name" value="FHA_dom"/>
</dbReference>
<dbReference type="PANTHER" id="PTHR43343:SF3">
    <property type="entry name" value="PROTEASE DO-LIKE 8, CHLOROPLASTIC"/>
    <property type="match status" value="1"/>
</dbReference>
<protein>
    <submittedName>
        <fullName evidence="6">FHA domain-containing protein</fullName>
    </submittedName>
</protein>
<dbReference type="PRINTS" id="PR00834">
    <property type="entry name" value="PROTEASES2C"/>
</dbReference>
<dbReference type="EMBL" id="QWGP01000001">
    <property type="protein sequence ID" value="RHZ98613.1"/>
    <property type="molecule type" value="Genomic_DNA"/>
</dbReference>
<dbReference type="Gene3D" id="2.40.10.120">
    <property type="match status" value="1"/>
</dbReference>
<dbReference type="Proteomes" id="UP000266305">
    <property type="component" value="Unassembled WGS sequence"/>
</dbReference>
<dbReference type="InterPro" id="IPR009003">
    <property type="entry name" value="Peptidase_S1_PA"/>
</dbReference>
<evidence type="ECO:0000256" key="1">
    <source>
        <dbReference type="ARBA" id="ARBA00022670"/>
    </source>
</evidence>
<accession>A0AAX1URE4</accession>
<dbReference type="Pfam" id="PF00498">
    <property type="entry name" value="FHA"/>
    <property type="match status" value="1"/>
</dbReference>
<dbReference type="PANTHER" id="PTHR43343">
    <property type="entry name" value="PEPTIDASE S12"/>
    <property type="match status" value="1"/>
</dbReference>
<dbReference type="GO" id="GO:0004252">
    <property type="term" value="F:serine-type endopeptidase activity"/>
    <property type="evidence" value="ECO:0007669"/>
    <property type="project" value="InterPro"/>
</dbReference>
<keyword evidence="4" id="KW-0732">Signal</keyword>
<dbReference type="CDD" id="cd00060">
    <property type="entry name" value="FHA"/>
    <property type="match status" value="1"/>
</dbReference>
<feature type="region of interest" description="Disordered" evidence="3">
    <location>
        <begin position="363"/>
        <end position="382"/>
    </location>
</feature>